<feature type="region of interest" description="Disordered" evidence="1">
    <location>
        <begin position="415"/>
        <end position="440"/>
    </location>
</feature>
<reference evidence="2 3" key="1">
    <citation type="submission" date="2020-08" db="EMBL/GenBank/DDBJ databases">
        <title>Genomic Encyclopedia of Type Strains, Phase IV (KMG-IV): sequencing the most valuable type-strain genomes for metagenomic binning, comparative biology and taxonomic classification.</title>
        <authorList>
            <person name="Goeker M."/>
        </authorList>
    </citation>
    <scope>NUCLEOTIDE SEQUENCE [LARGE SCALE GENOMIC DNA]</scope>
    <source>
        <strain evidence="2 3">DSM 4731</strain>
    </source>
</reference>
<dbReference type="AlphaFoldDB" id="A0A7W9C7W9"/>
<protein>
    <submittedName>
        <fullName evidence="2">Uncharacterized protein</fullName>
    </submittedName>
</protein>
<proteinExistence type="predicted"/>
<dbReference type="InterPro" id="IPR036890">
    <property type="entry name" value="HATPase_C_sf"/>
</dbReference>
<dbReference type="RefSeq" id="WP_054764204.1">
    <property type="nucleotide sequence ID" value="NZ_CAJFZW010000001.1"/>
</dbReference>
<keyword evidence="3" id="KW-1185">Reference proteome</keyword>
<comment type="caution">
    <text evidence="2">The sequence shown here is derived from an EMBL/GenBank/DDBJ whole genome shotgun (WGS) entry which is preliminary data.</text>
</comment>
<gene>
    <name evidence="2" type="ORF">GGQ93_001981</name>
</gene>
<feature type="compositionally biased region" description="Acidic residues" evidence="1">
    <location>
        <begin position="600"/>
        <end position="613"/>
    </location>
</feature>
<feature type="region of interest" description="Disordered" evidence="1">
    <location>
        <begin position="587"/>
        <end position="613"/>
    </location>
</feature>
<sequence length="613" mass="68173">MTQSSITPILIDDVDFLVSTTIERCPRTMMVRELAKNAMEAASLAPEGSRQVIFRTVTFNDTPKLAIWNTGPGMDAAELYRMCDLASSIRKQKGLDANFGMGAKVASLPSNRLGMVYRSCKSGAVNEVILCERDGRYGRLRRTLENGDLVEVIDVTELAAEEGYDLTEDWTEVRLLGNEADQETARAPYNGDPVVDAQWLATYLYHRFYRLPEGVRVTLLAGTHKLGDGTRAFEPLPRRAAAGAFERTETVEAPGGVKIHYFYDPPYEKSPSHNRSISGAIQSALSLAGVVYRDELYDVKTGRGWSINAPLFGIPFGSKHISVHIELPDDADVLPEAYRQFLRYQAGEQDTVQAAHFGDLVAQHRPQWLIDVIRSFAPESTSSDDIRDELQKLLYDLRVRRVSPRPTTTGIRLVDTASGVGAQPQRDGEGGAGGASRPKTKHIDLNLAPQGSKAADLWKDRERAPEIVLLRTAEEIEEKQLKGRAGRYYENGQLFLNMLYPSIGEMKDALEASYATVADLDTMREAAVRQAEKSMVLRVGRAVVFALAKQLNKEWDPDAVRHALAPESLSLAADDFYDSIQSARRSMGRQFRPNRQGEEAQVEDEDDFLRETA</sequence>
<evidence type="ECO:0000256" key="1">
    <source>
        <dbReference type="SAM" id="MobiDB-lite"/>
    </source>
</evidence>
<dbReference type="SUPFAM" id="SSF55874">
    <property type="entry name" value="ATPase domain of HSP90 chaperone/DNA topoisomerase II/histidine kinase"/>
    <property type="match status" value="1"/>
</dbReference>
<name>A0A7W9C7W9_9CAUL</name>
<dbReference type="Proteomes" id="UP000527324">
    <property type="component" value="Unassembled WGS sequence"/>
</dbReference>
<evidence type="ECO:0000313" key="3">
    <source>
        <dbReference type="Proteomes" id="UP000527324"/>
    </source>
</evidence>
<evidence type="ECO:0000313" key="2">
    <source>
        <dbReference type="EMBL" id="MBB5740267.1"/>
    </source>
</evidence>
<organism evidence="2 3">
    <name type="scientific">Brevundimonas aurantiaca</name>
    <dbReference type="NCBI Taxonomy" id="74316"/>
    <lineage>
        <taxon>Bacteria</taxon>
        <taxon>Pseudomonadati</taxon>
        <taxon>Pseudomonadota</taxon>
        <taxon>Alphaproteobacteria</taxon>
        <taxon>Caulobacterales</taxon>
        <taxon>Caulobacteraceae</taxon>
        <taxon>Brevundimonas</taxon>
    </lineage>
</organism>
<accession>A0A7W9C7W9</accession>
<dbReference type="EMBL" id="JACHOQ010000003">
    <property type="protein sequence ID" value="MBB5740267.1"/>
    <property type="molecule type" value="Genomic_DNA"/>
</dbReference>